<feature type="region of interest" description="Disordered" evidence="1">
    <location>
        <begin position="116"/>
        <end position="173"/>
    </location>
</feature>
<evidence type="ECO:0000313" key="2">
    <source>
        <dbReference type="EMBL" id="JAD85306.1"/>
    </source>
</evidence>
<dbReference type="EMBL" id="GBRH01212589">
    <property type="protein sequence ID" value="JAD85306.1"/>
    <property type="molecule type" value="Transcribed_RNA"/>
</dbReference>
<feature type="compositionally biased region" description="Basic and acidic residues" evidence="1">
    <location>
        <begin position="51"/>
        <end position="73"/>
    </location>
</feature>
<proteinExistence type="predicted"/>
<organism evidence="2">
    <name type="scientific">Arundo donax</name>
    <name type="common">Giant reed</name>
    <name type="synonym">Donax arundinaceus</name>
    <dbReference type="NCBI Taxonomy" id="35708"/>
    <lineage>
        <taxon>Eukaryota</taxon>
        <taxon>Viridiplantae</taxon>
        <taxon>Streptophyta</taxon>
        <taxon>Embryophyta</taxon>
        <taxon>Tracheophyta</taxon>
        <taxon>Spermatophyta</taxon>
        <taxon>Magnoliopsida</taxon>
        <taxon>Liliopsida</taxon>
        <taxon>Poales</taxon>
        <taxon>Poaceae</taxon>
        <taxon>PACMAD clade</taxon>
        <taxon>Arundinoideae</taxon>
        <taxon>Arundineae</taxon>
        <taxon>Arundo</taxon>
    </lineage>
</organism>
<accession>A0A0A9DBU4</accession>
<feature type="compositionally biased region" description="Basic and acidic residues" evidence="1">
    <location>
        <begin position="80"/>
        <end position="93"/>
    </location>
</feature>
<feature type="region of interest" description="Disordered" evidence="1">
    <location>
        <begin position="43"/>
        <end position="93"/>
    </location>
</feature>
<feature type="compositionally biased region" description="Basic and acidic residues" evidence="1">
    <location>
        <begin position="119"/>
        <end position="134"/>
    </location>
</feature>
<evidence type="ECO:0000256" key="1">
    <source>
        <dbReference type="SAM" id="MobiDB-lite"/>
    </source>
</evidence>
<reference evidence="2" key="2">
    <citation type="journal article" date="2015" name="Data Brief">
        <title>Shoot transcriptome of the giant reed, Arundo donax.</title>
        <authorList>
            <person name="Barrero R.A."/>
            <person name="Guerrero F.D."/>
            <person name="Moolhuijzen P."/>
            <person name="Goolsby J.A."/>
            <person name="Tidwell J."/>
            <person name="Bellgard S.E."/>
            <person name="Bellgard M.I."/>
        </authorList>
    </citation>
    <scope>NUCLEOTIDE SEQUENCE</scope>
    <source>
        <tissue evidence="2">Shoot tissue taken approximately 20 cm above the soil surface</tissue>
    </source>
</reference>
<name>A0A0A9DBU4_ARUDO</name>
<dbReference type="AlphaFoldDB" id="A0A0A9DBU4"/>
<protein>
    <submittedName>
        <fullName evidence="2">Uncharacterized protein</fullName>
    </submittedName>
</protein>
<sequence>MDDPGVLRVVHGHLLLGGHDEPIPTAAVLRVGDSGCGALEAAREAAPSTDEVDHGERPGAADGERDAARRVHSEALGGLDARERAERGEEREPVGVVEVERAVVAGGEEVAWHGSAGVEGERGDGGGGVEERAEVGGGGEVVEADGVVGATRGSEPGPRGRGDAADWARVGRV</sequence>
<reference evidence="2" key="1">
    <citation type="submission" date="2014-09" db="EMBL/GenBank/DDBJ databases">
        <authorList>
            <person name="Magalhaes I.L.F."/>
            <person name="Oliveira U."/>
            <person name="Santos F.R."/>
            <person name="Vidigal T.H.D.A."/>
            <person name="Brescovit A.D."/>
            <person name="Santos A.J."/>
        </authorList>
    </citation>
    <scope>NUCLEOTIDE SEQUENCE</scope>
    <source>
        <tissue evidence="2">Shoot tissue taken approximately 20 cm above the soil surface</tissue>
    </source>
</reference>